<reference evidence="2 3" key="1">
    <citation type="submission" date="2016-11" db="EMBL/GenBank/DDBJ databases">
        <authorList>
            <person name="Jaros S."/>
            <person name="Januszkiewicz K."/>
            <person name="Wedrychowicz H."/>
        </authorList>
    </citation>
    <scope>NUCLEOTIDE SEQUENCE [LARGE SCALE GENOMIC DNA]</scope>
    <source>
        <strain evidence="2 3">OK807</strain>
    </source>
</reference>
<accession>A0A1K2DZN5</accession>
<feature type="compositionally biased region" description="Acidic residues" evidence="1">
    <location>
        <begin position="10"/>
        <end position="62"/>
    </location>
</feature>
<sequence length="70" mass="7894">MPLFEADVPLFEEDGAEAEEEDADDFESDPVEADVEDPDDEESDDEAEPDVFAEDEADVLLDEEPRLSFR</sequence>
<evidence type="ECO:0000256" key="1">
    <source>
        <dbReference type="SAM" id="MobiDB-lite"/>
    </source>
</evidence>
<dbReference type="EMBL" id="FPJO01000016">
    <property type="protein sequence ID" value="SFY28334.1"/>
    <property type="molecule type" value="Genomic_DNA"/>
</dbReference>
<evidence type="ECO:0000313" key="3">
    <source>
        <dbReference type="Proteomes" id="UP000181909"/>
    </source>
</evidence>
<dbReference type="AlphaFoldDB" id="A0A1K2DZN5"/>
<feature type="region of interest" description="Disordered" evidence="1">
    <location>
        <begin position="1"/>
        <end position="70"/>
    </location>
</feature>
<evidence type="ECO:0000313" key="2">
    <source>
        <dbReference type="EMBL" id="SFY28334.1"/>
    </source>
</evidence>
<protein>
    <submittedName>
        <fullName evidence="2">Uncharacterized protein</fullName>
    </submittedName>
</protein>
<proteinExistence type="predicted"/>
<dbReference type="Proteomes" id="UP000181909">
    <property type="component" value="Unassembled WGS sequence"/>
</dbReference>
<name>A0A1K2DZN5_STRAR</name>
<organism evidence="2 3">
    <name type="scientific">Streptomyces atratus</name>
    <dbReference type="NCBI Taxonomy" id="1893"/>
    <lineage>
        <taxon>Bacteria</taxon>
        <taxon>Bacillati</taxon>
        <taxon>Actinomycetota</taxon>
        <taxon>Actinomycetes</taxon>
        <taxon>Kitasatosporales</taxon>
        <taxon>Streptomycetaceae</taxon>
        <taxon>Streptomyces</taxon>
    </lineage>
</organism>
<gene>
    <name evidence="2" type="ORF">SAMN02787144_101653</name>
</gene>